<accession>A0A235BRU2</accession>
<sequence length="429" mass="47828">MISIRRRQIAVGVLLLVALVLRFVFITLAKEHEYNFSGTLPFTSESEMLKQGLHTVDSQEYLFLAEGLKKGVFGWDGRPNSFRTPGYPLLLAVLDNNLFLLFIVQVSLSTMTVFLVWAGAKRLFGEKAGFIAAGFLAFDLANIFFVGVVMAETLFVFLVVLGSYLFIRRHFQWTGIVLGSAALVRPIGIFFFLPFGIALATRKKWKRLAFFLVMFALLPGLWIGRNIYRFGRPGFSSIGGFNLYYANAAILVQEQTGLSEDSVRVLLTREVARENREDNPMVLSSILTRLALRRIGADPLRYLWIHMRGLGPVVFGIKSDEIVGRITGHGGPSLYKSAQGRGLCPFVWYLAGFELALTLAALVLAIASLVRRDGRRKRLLLLFVGCYFLIMASPLTDGRFRVPAMPFVYVVAASFFASRFRSSGQNGSG</sequence>
<dbReference type="GO" id="GO:0005886">
    <property type="term" value="C:plasma membrane"/>
    <property type="evidence" value="ECO:0007669"/>
    <property type="project" value="UniProtKB-SubCell"/>
</dbReference>
<name>A0A235BRU2_UNCW3</name>
<evidence type="ECO:0000256" key="6">
    <source>
        <dbReference type="ARBA" id="ARBA00022989"/>
    </source>
</evidence>
<dbReference type="InterPro" id="IPR050297">
    <property type="entry name" value="LipidA_mod_glycosyltrf_83"/>
</dbReference>
<proteinExistence type="predicted"/>
<dbReference type="PANTHER" id="PTHR33908">
    <property type="entry name" value="MANNOSYLTRANSFERASE YKCB-RELATED"/>
    <property type="match status" value="1"/>
</dbReference>
<feature type="transmembrane region" description="Helical" evidence="8">
    <location>
        <begin position="346"/>
        <end position="367"/>
    </location>
</feature>
<evidence type="ECO:0000256" key="4">
    <source>
        <dbReference type="ARBA" id="ARBA00022679"/>
    </source>
</evidence>
<dbReference type="GO" id="GO:0016763">
    <property type="term" value="F:pentosyltransferase activity"/>
    <property type="evidence" value="ECO:0007669"/>
    <property type="project" value="TreeGrafter"/>
</dbReference>
<feature type="transmembrane region" description="Helical" evidence="8">
    <location>
        <begin position="208"/>
        <end position="228"/>
    </location>
</feature>
<keyword evidence="4" id="KW-0808">Transferase</keyword>
<comment type="subcellular location">
    <subcellularLocation>
        <location evidence="1">Cell membrane</location>
        <topology evidence="1">Multi-pass membrane protein</topology>
    </subcellularLocation>
</comment>
<dbReference type="EMBL" id="NOZP01000132">
    <property type="protein sequence ID" value="OYD14944.1"/>
    <property type="molecule type" value="Genomic_DNA"/>
</dbReference>
<dbReference type="GO" id="GO:0009103">
    <property type="term" value="P:lipopolysaccharide biosynthetic process"/>
    <property type="evidence" value="ECO:0007669"/>
    <property type="project" value="UniProtKB-ARBA"/>
</dbReference>
<keyword evidence="2" id="KW-1003">Cell membrane</keyword>
<evidence type="ECO:0000313" key="10">
    <source>
        <dbReference type="Proteomes" id="UP000215559"/>
    </source>
</evidence>
<feature type="transmembrane region" description="Helical" evidence="8">
    <location>
        <begin position="379"/>
        <end position="396"/>
    </location>
</feature>
<evidence type="ECO:0000256" key="1">
    <source>
        <dbReference type="ARBA" id="ARBA00004651"/>
    </source>
</evidence>
<protein>
    <submittedName>
        <fullName evidence="9">Uncharacterized protein</fullName>
    </submittedName>
</protein>
<feature type="transmembrane region" description="Helical" evidence="8">
    <location>
        <begin position="402"/>
        <end position="420"/>
    </location>
</feature>
<reference evidence="9 10" key="1">
    <citation type="submission" date="2017-07" db="EMBL/GenBank/DDBJ databases">
        <title>Recovery of genomes from metagenomes via a dereplication, aggregation, and scoring strategy.</title>
        <authorList>
            <person name="Sieber C.M."/>
            <person name="Probst A.J."/>
            <person name="Sharrar A."/>
            <person name="Thomas B.C."/>
            <person name="Hess M."/>
            <person name="Tringe S.G."/>
            <person name="Banfield J.F."/>
        </authorList>
    </citation>
    <scope>NUCLEOTIDE SEQUENCE [LARGE SCALE GENOMIC DNA]</scope>
    <source>
        <strain evidence="9">JGI_Cruoil_03_51_56</strain>
    </source>
</reference>
<evidence type="ECO:0000313" key="9">
    <source>
        <dbReference type="EMBL" id="OYD14944.1"/>
    </source>
</evidence>
<dbReference type="AlphaFoldDB" id="A0A235BRU2"/>
<keyword evidence="6 8" id="KW-1133">Transmembrane helix</keyword>
<evidence type="ECO:0000256" key="3">
    <source>
        <dbReference type="ARBA" id="ARBA00022676"/>
    </source>
</evidence>
<evidence type="ECO:0000256" key="7">
    <source>
        <dbReference type="ARBA" id="ARBA00023136"/>
    </source>
</evidence>
<dbReference type="Proteomes" id="UP000215559">
    <property type="component" value="Unassembled WGS sequence"/>
</dbReference>
<comment type="caution">
    <text evidence="9">The sequence shown here is derived from an EMBL/GenBank/DDBJ whole genome shotgun (WGS) entry which is preliminary data.</text>
</comment>
<dbReference type="PANTHER" id="PTHR33908:SF11">
    <property type="entry name" value="MEMBRANE PROTEIN"/>
    <property type="match status" value="1"/>
</dbReference>
<evidence type="ECO:0000256" key="8">
    <source>
        <dbReference type="SAM" id="Phobius"/>
    </source>
</evidence>
<evidence type="ECO:0000256" key="5">
    <source>
        <dbReference type="ARBA" id="ARBA00022692"/>
    </source>
</evidence>
<keyword evidence="7 8" id="KW-0472">Membrane</keyword>
<feature type="transmembrane region" description="Helical" evidence="8">
    <location>
        <begin position="173"/>
        <end position="196"/>
    </location>
</feature>
<organism evidence="9 10">
    <name type="scientific">candidate division WOR-3 bacterium JGI_Cruoil_03_51_56</name>
    <dbReference type="NCBI Taxonomy" id="1973747"/>
    <lineage>
        <taxon>Bacteria</taxon>
        <taxon>Bacteria division WOR-3</taxon>
    </lineage>
</organism>
<keyword evidence="5 8" id="KW-0812">Transmembrane</keyword>
<evidence type="ECO:0000256" key="2">
    <source>
        <dbReference type="ARBA" id="ARBA00022475"/>
    </source>
</evidence>
<keyword evidence="3" id="KW-0328">Glycosyltransferase</keyword>
<gene>
    <name evidence="9" type="ORF">CH330_07095</name>
</gene>
<feature type="transmembrane region" description="Helical" evidence="8">
    <location>
        <begin position="98"/>
        <end position="120"/>
    </location>
</feature>
<feature type="transmembrane region" description="Helical" evidence="8">
    <location>
        <begin position="140"/>
        <end position="167"/>
    </location>
</feature>